<evidence type="ECO:0000256" key="3">
    <source>
        <dbReference type="ARBA" id="ARBA00022840"/>
    </source>
</evidence>
<dbReference type="InterPro" id="IPR003959">
    <property type="entry name" value="ATPase_AAA_core"/>
</dbReference>
<keyword evidence="3" id="KW-0067">ATP-binding</keyword>
<dbReference type="STRING" id="34002.SAMN04489859_100470"/>
<feature type="domain" description="AAA+ ATPase" evidence="4">
    <location>
        <begin position="402"/>
        <end position="530"/>
    </location>
</feature>
<dbReference type="AlphaFoldDB" id="A0A1H8FIA9"/>
<dbReference type="SMART" id="SM00382">
    <property type="entry name" value="AAA"/>
    <property type="match status" value="1"/>
</dbReference>
<dbReference type="GO" id="GO:0016887">
    <property type="term" value="F:ATP hydrolysis activity"/>
    <property type="evidence" value="ECO:0007669"/>
    <property type="project" value="InterPro"/>
</dbReference>
<gene>
    <name evidence="5" type="ORF">SAMN04489859_100470</name>
</gene>
<evidence type="ECO:0000313" key="6">
    <source>
        <dbReference type="Proteomes" id="UP000199054"/>
    </source>
</evidence>
<reference evidence="5 6" key="1">
    <citation type="submission" date="2016-10" db="EMBL/GenBank/DDBJ databases">
        <authorList>
            <person name="de Groot N.N."/>
        </authorList>
    </citation>
    <scope>NUCLEOTIDE SEQUENCE [LARGE SCALE GENOMIC DNA]</scope>
    <source>
        <strain evidence="5 6">DSM 8512</strain>
    </source>
</reference>
<dbReference type="Pfam" id="PF00004">
    <property type="entry name" value="AAA"/>
    <property type="match status" value="1"/>
</dbReference>
<dbReference type="Gene3D" id="3.40.50.300">
    <property type="entry name" value="P-loop containing nucleotide triphosphate hydrolases"/>
    <property type="match status" value="1"/>
</dbReference>
<evidence type="ECO:0000313" key="5">
    <source>
        <dbReference type="EMBL" id="SEN31473.1"/>
    </source>
</evidence>
<accession>A0A1H8FIA9</accession>
<name>A0A1H8FIA9_9RHOB</name>
<sequence>MTVMNAHAGGGRPAEWMREAALLAVAHHLQDNEAQSWPAADWQPLAALAAEWPLPLTGWIEAAALAAERFPEAAAAFSILADNAGLHLPTPAVFARIAAAGLGVEHDRALAAALTAPGDNRHIGLAAPPGTCLPAAQWGLRLTPEGLARTFRHQPRAQGDLIAATHRPVMAQPARAAADILAADGIIWLRSPSRRMALQLAMDLAALTPARGFDLVALRPAEALPVPEDDGPPLALDLFALEAPPRIPARQGPGALILLAPDRFDAGQLRAIDAPVFTPSQARAAWDAAGIDAATADALAPRFQLTLAELIAARQEAEILGSLAGDAPDGQPGPERFTAAIRAAGARRMGPFVTNVRSDVTLDDLVAGREIRSQLADAIAWRSARTRVWTEMGVPLDAGESQGLTLLFSGPPGGGKTFAARCLANALGLNLYRTDLSQVVSKYIGETEKNLSRIFDDAEAGHGILFFDEADAIFGKRSEVKDAHDRYANIEVGFLLQRLETFGGIVVLATNLRANLDPAFTRRMQFIVDFPMPQRAERELLWQRNLPLPDWCEDGLDVGMLAERFRFAGGNIRNAAVAAAHLAAAERARLGPRHLARAVLRELEKSGLPRGAEDLGPLARWLEEAQ</sequence>
<evidence type="ECO:0000259" key="4">
    <source>
        <dbReference type="SMART" id="SM00382"/>
    </source>
</evidence>
<dbReference type="GO" id="GO:0005524">
    <property type="term" value="F:ATP binding"/>
    <property type="evidence" value="ECO:0007669"/>
    <property type="project" value="UniProtKB-KW"/>
</dbReference>
<dbReference type="Proteomes" id="UP000199054">
    <property type="component" value="Unassembled WGS sequence"/>
</dbReference>
<dbReference type="RefSeq" id="WP_090610663.1">
    <property type="nucleotide sequence ID" value="NZ_CP067124.1"/>
</dbReference>
<comment type="similarity">
    <text evidence="1">Belongs to the AAA ATPase family.</text>
</comment>
<dbReference type="InterPro" id="IPR003593">
    <property type="entry name" value="AAA+_ATPase"/>
</dbReference>
<dbReference type="InterPro" id="IPR050221">
    <property type="entry name" value="26S_Proteasome_ATPase"/>
</dbReference>
<dbReference type="SUPFAM" id="SSF52540">
    <property type="entry name" value="P-loop containing nucleoside triphosphate hydrolases"/>
    <property type="match status" value="1"/>
</dbReference>
<dbReference type="EMBL" id="FODE01000004">
    <property type="protein sequence ID" value="SEN31473.1"/>
    <property type="molecule type" value="Genomic_DNA"/>
</dbReference>
<dbReference type="CDD" id="cd19481">
    <property type="entry name" value="RecA-like_protease"/>
    <property type="match status" value="1"/>
</dbReference>
<evidence type="ECO:0000256" key="2">
    <source>
        <dbReference type="ARBA" id="ARBA00022741"/>
    </source>
</evidence>
<evidence type="ECO:0000256" key="1">
    <source>
        <dbReference type="ARBA" id="ARBA00006914"/>
    </source>
</evidence>
<proteinExistence type="inferred from homology"/>
<keyword evidence="2" id="KW-0547">Nucleotide-binding</keyword>
<organism evidence="5 6">
    <name type="scientific">Paracoccus alcaliphilus</name>
    <dbReference type="NCBI Taxonomy" id="34002"/>
    <lineage>
        <taxon>Bacteria</taxon>
        <taxon>Pseudomonadati</taxon>
        <taxon>Pseudomonadota</taxon>
        <taxon>Alphaproteobacteria</taxon>
        <taxon>Rhodobacterales</taxon>
        <taxon>Paracoccaceae</taxon>
        <taxon>Paracoccus</taxon>
    </lineage>
</organism>
<protein>
    <submittedName>
        <fullName evidence="5">ATPase family associated with various cellular activities (AAA)</fullName>
    </submittedName>
</protein>
<dbReference type="InterPro" id="IPR027417">
    <property type="entry name" value="P-loop_NTPase"/>
</dbReference>
<dbReference type="PANTHER" id="PTHR23073">
    <property type="entry name" value="26S PROTEASOME REGULATORY SUBUNIT"/>
    <property type="match status" value="1"/>
</dbReference>
<keyword evidence="6" id="KW-1185">Reference proteome</keyword>